<keyword evidence="18" id="KW-1185">Reference proteome</keyword>
<evidence type="ECO:0000256" key="11">
    <source>
        <dbReference type="PIRSR" id="PIRSR634016-4"/>
    </source>
</evidence>
<dbReference type="GO" id="GO:0042277">
    <property type="term" value="F:peptide binding"/>
    <property type="evidence" value="ECO:0007669"/>
    <property type="project" value="TreeGrafter"/>
</dbReference>
<evidence type="ECO:0000259" key="16">
    <source>
        <dbReference type="Pfam" id="PF17900"/>
    </source>
</evidence>
<evidence type="ECO:0000256" key="5">
    <source>
        <dbReference type="ARBA" id="ARBA00022723"/>
    </source>
</evidence>
<dbReference type="Gene3D" id="2.60.40.1910">
    <property type="match status" value="1"/>
</dbReference>
<keyword evidence="5 10" id="KW-0479">Metal-binding</keyword>
<feature type="domain" description="ERAP1-like C-terminal" evidence="15">
    <location>
        <begin position="537"/>
        <end position="854"/>
    </location>
</feature>
<dbReference type="Pfam" id="PF11838">
    <property type="entry name" value="ERAP1_C"/>
    <property type="match status" value="1"/>
</dbReference>
<keyword evidence="6 12" id="KW-0378">Hydrolase</keyword>
<dbReference type="AlphaFoldDB" id="A0A4S1WM14"/>
<evidence type="ECO:0000256" key="6">
    <source>
        <dbReference type="ARBA" id="ARBA00022801"/>
    </source>
</evidence>
<comment type="catalytic activity">
    <reaction evidence="1">
        <text>Release of an N-terminal amino acid, Xaa-|-Yaa- from a peptide, amide or arylamide. Xaa is preferably Ala, but may be most amino acids including Pro (slow action). When a terminal hydrophobic residue is followed by a prolyl residue, the two may be released as an intact Xaa-Pro dipeptide.</text>
        <dbReference type="EC" id="3.4.11.2"/>
    </reaction>
</comment>
<evidence type="ECO:0000256" key="8">
    <source>
        <dbReference type="ARBA" id="ARBA00023049"/>
    </source>
</evidence>
<dbReference type="Proteomes" id="UP000309848">
    <property type="component" value="Unassembled WGS sequence"/>
</dbReference>
<dbReference type="GO" id="GO:0005615">
    <property type="term" value="C:extracellular space"/>
    <property type="evidence" value="ECO:0007669"/>
    <property type="project" value="TreeGrafter"/>
</dbReference>
<keyword evidence="8 12" id="KW-0482">Metalloprotease</keyword>
<evidence type="ECO:0000256" key="4">
    <source>
        <dbReference type="ARBA" id="ARBA00022670"/>
    </source>
</evidence>
<feature type="chain" id="PRO_5020813565" description="Aminopeptidase" evidence="13">
    <location>
        <begin position="20"/>
        <end position="875"/>
    </location>
</feature>
<keyword evidence="3 12" id="KW-0031">Aminopeptidase</keyword>
<name>A0A4S1WM14_9SPHN</name>
<keyword evidence="4 12" id="KW-0645">Protease</keyword>
<evidence type="ECO:0000256" key="13">
    <source>
        <dbReference type="SAM" id="SignalP"/>
    </source>
</evidence>
<feature type="binding site" evidence="10">
    <location>
        <position position="327"/>
    </location>
    <ligand>
        <name>Zn(2+)</name>
        <dbReference type="ChEBI" id="CHEBI:29105"/>
        <note>catalytic</note>
    </ligand>
</feature>
<feature type="domain" description="Aminopeptidase N-like N-terminal" evidence="16">
    <location>
        <begin position="36"/>
        <end position="212"/>
    </location>
</feature>
<comment type="cofactor">
    <cofactor evidence="10 12">
        <name>Zn(2+)</name>
        <dbReference type="ChEBI" id="CHEBI:29105"/>
    </cofactor>
    <text evidence="10 12">Binds 1 zinc ion per subunit.</text>
</comment>
<dbReference type="GO" id="GO:0016285">
    <property type="term" value="F:alanyl aminopeptidase activity"/>
    <property type="evidence" value="ECO:0007669"/>
    <property type="project" value="UniProtKB-EC"/>
</dbReference>
<dbReference type="Gene3D" id="1.10.390.10">
    <property type="entry name" value="Neutral Protease Domain 2"/>
    <property type="match status" value="1"/>
</dbReference>
<dbReference type="PANTHER" id="PTHR11533:SF174">
    <property type="entry name" value="PUROMYCIN-SENSITIVE AMINOPEPTIDASE-RELATED"/>
    <property type="match status" value="1"/>
</dbReference>
<dbReference type="InterPro" id="IPR001930">
    <property type="entry name" value="Peptidase_M1"/>
</dbReference>
<keyword evidence="7 10" id="KW-0862">Zinc</keyword>
<dbReference type="GO" id="GO:0016020">
    <property type="term" value="C:membrane"/>
    <property type="evidence" value="ECO:0007669"/>
    <property type="project" value="TreeGrafter"/>
</dbReference>
<dbReference type="GO" id="GO:0043171">
    <property type="term" value="P:peptide catabolic process"/>
    <property type="evidence" value="ECO:0007669"/>
    <property type="project" value="TreeGrafter"/>
</dbReference>
<evidence type="ECO:0000313" key="17">
    <source>
        <dbReference type="EMBL" id="TGX44311.1"/>
    </source>
</evidence>
<feature type="domain" description="Peptidase M1 membrane alanine aminopeptidase" evidence="14">
    <location>
        <begin position="253"/>
        <end position="466"/>
    </location>
</feature>
<dbReference type="RefSeq" id="WP_135983326.1">
    <property type="nucleotide sequence ID" value="NZ_JAASQM010000002.1"/>
</dbReference>
<evidence type="ECO:0000313" key="18">
    <source>
        <dbReference type="Proteomes" id="UP000309848"/>
    </source>
</evidence>
<evidence type="ECO:0000256" key="12">
    <source>
        <dbReference type="RuleBase" id="RU364040"/>
    </source>
</evidence>
<evidence type="ECO:0000259" key="15">
    <source>
        <dbReference type="Pfam" id="PF11838"/>
    </source>
</evidence>
<dbReference type="SUPFAM" id="SSF63737">
    <property type="entry name" value="Leukotriene A4 hydrolase N-terminal domain"/>
    <property type="match status" value="1"/>
</dbReference>
<dbReference type="InterPro" id="IPR042097">
    <property type="entry name" value="Aminopeptidase_N-like_N_sf"/>
</dbReference>
<dbReference type="PRINTS" id="PR00756">
    <property type="entry name" value="ALADIPTASE"/>
</dbReference>
<dbReference type="SUPFAM" id="SSF55486">
    <property type="entry name" value="Metalloproteases ('zincins'), catalytic domain"/>
    <property type="match status" value="1"/>
</dbReference>
<dbReference type="Pfam" id="PF17900">
    <property type="entry name" value="Peptidase_M1_N"/>
    <property type="match status" value="1"/>
</dbReference>
<keyword evidence="13" id="KW-0732">Signal</keyword>
<feature type="active site" description="Proton acceptor" evidence="9">
    <location>
        <position position="324"/>
    </location>
</feature>
<evidence type="ECO:0000259" key="14">
    <source>
        <dbReference type="Pfam" id="PF01433"/>
    </source>
</evidence>
<dbReference type="GO" id="GO:0008270">
    <property type="term" value="F:zinc ion binding"/>
    <property type="evidence" value="ECO:0007669"/>
    <property type="project" value="UniProtKB-UniRule"/>
</dbReference>
<dbReference type="InterPro" id="IPR027268">
    <property type="entry name" value="Peptidase_M4/M1_CTD_sf"/>
</dbReference>
<feature type="binding site" evidence="10">
    <location>
        <position position="346"/>
    </location>
    <ligand>
        <name>Zn(2+)</name>
        <dbReference type="ChEBI" id="CHEBI:29105"/>
        <note>catalytic</note>
    </ligand>
</feature>
<dbReference type="InterPro" id="IPR024571">
    <property type="entry name" value="ERAP1-like_C_dom"/>
</dbReference>
<gene>
    <name evidence="17" type="ORF">E5A74_05780</name>
</gene>
<feature type="site" description="Transition state stabilizer" evidence="11">
    <location>
        <position position="408"/>
    </location>
</feature>
<evidence type="ECO:0000256" key="1">
    <source>
        <dbReference type="ARBA" id="ARBA00000098"/>
    </source>
</evidence>
<dbReference type="GO" id="GO:0070006">
    <property type="term" value="F:metalloaminopeptidase activity"/>
    <property type="evidence" value="ECO:0007669"/>
    <property type="project" value="TreeGrafter"/>
</dbReference>
<dbReference type="InterPro" id="IPR050344">
    <property type="entry name" value="Peptidase_M1_aminopeptidases"/>
</dbReference>
<dbReference type="InterPro" id="IPR045357">
    <property type="entry name" value="Aminopeptidase_N-like_N"/>
</dbReference>
<comment type="similarity">
    <text evidence="2 12">Belongs to the peptidase M1 family.</text>
</comment>
<evidence type="ECO:0000256" key="7">
    <source>
        <dbReference type="ARBA" id="ARBA00022833"/>
    </source>
</evidence>
<dbReference type="InterPro" id="IPR014782">
    <property type="entry name" value="Peptidase_M1_dom"/>
</dbReference>
<dbReference type="Pfam" id="PF01433">
    <property type="entry name" value="Peptidase_M1"/>
    <property type="match status" value="1"/>
</dbReference>
<feature type="signal peptide" evidence="13">
    <location>
        <begin position="1"/>
        <end position="19"/>
    </location>
</feature>
<organism evidence="17 18">
    <name type="scientific">Sphingomonas naasensis</name>
    <dbReference type="NCBI Taxonomy" id="1344951"/>
    <lineage>
        <taxon>Bacteria</taxon>
        <taxon>Pseudomonadati</taxon>
        <taxon>Pseudomonadota</taxon>
        <taxon>Alphaproteobacteria</taxon>
        <taxon>Sphingomonadales</taxon>
        <taxon>Sphingomonadaceae</taxon>
        <taxon>Sphingomonas</taxon>
    </lineage>
</organism>
<evidence type="ECO:0000256" key="10">
    <source>
        <dbReference type="PIRSR" id="PIRSR634016-3"/>
    </source>
</evidence>
<feature type="binding site" evidence="10">
    <location>
        <position position="323"/>
    </location>
    <ligand>
        <name>Zn(2+)</name>
        <dbReference type="ChEBI" id="CHEBI:29105"/>
        <note>catalytic</note>
    </ligand>
</feature>
<reference evidence="17 18" key="1">
    <citation type="submission" date="2019-04" db="EMBL/GenBank/DDBJ databases">
        <title>Sphingomonas psychrotolerans sp. nov., isolated from soil in the Tianshan Mountains, Xinjiang, China.</title>
        <authorList>
            <person name="Luo Y."/>
            <person name="Sheng H."/>
        </authorList>
    </citation>
    <scope>NUCLEOTIDE SEQUENCE [LARGE SCALE GENOMIC DNA]</scope>
    <source>
        <strain evidence="17 18">KIS18-15</strain>
    </source>
</reference>
<evidence type="ECO:0000256" key="2">
    <source>
        <dbReference type="ARBA" id="ARBA00010136"/>
    </source>
</evidence>
<dbReference type="EMBL" id="SRXU01000002">
    <property type="protein sequence ID" value="TGX44311.1"/>
    <property type="molecule type" value="Genomic_DNA"/>
</dbReference>
<dbReference type="GO" id="GO:0005737">
    <property type="term" value="C:cytoplasm"/>
    <property type="evidence" value="ECO:0007669"/>
    <property type="project" value="TreeGrafter"/>
</dbReference>
<dbReference type="GO" id="GO:0006508">
    <property type="term" value="P:proteolysis"/>
    <property type="evidence" value="ECO:0007669"/>
    <property type="project" value="UniProtKB-KW"/>
</dbReference>
<dbReference type="CDD" id="cd09601">
    <property type="entry name" value="M1_APN-Q_like"/>
    <property type="match status" value="1"/>
</dbReference>
<dbReference type="Gene3D" id="1.25.50.20">
    <property type="match status" value="1"/>
</dbReference>
<dbReference type="OrthoDB" id="100605at2"/>
<dbReference type="InterPro" id="IPR034016">
    <property type="entry name" value="M1_APN-typ"/>
</dbReference>
<evidence type="ECO:0000256" key="3">
    <source>
        <dbReference type="ARBA" id="ARBA00022438"/>
    </source>
</evidence>
<dbReference type="EC" id="3.4.11.-" evidence="12"/>
<proteinExistence type="inferred from homology"/>
<dbReference type="PANTHER" id="PTHR11533">
    <property type="entry name" value="PROTEASE M1 ZINC METALLOPROTEASE"/>
    <property type="match status" value="1"/>
</dbReference>
<dbReference type="Gene3D" id="2.60.40.1730">
    <property type="entry name" value="tricorn interacting facor f3 domain"/>
    <property type="match status" value="1"/>
</dbReference>
<sequence length="875" mass="93997">MRSTLLALCAFVVPASALAQTAPPLPTGKLPDMARPIAYRIDMTIVPEQERFSGHTEIDVDLKQAASAIFLHGRDLTVRKAVVKIGKRETPVTFTQKSPTGLAQVDFGRTLPAGRVTLKFDYDAAFGDGPSGLYRIKVGEDWYSWSQFESIDARAAFPSFDQPGYKTPFTVSITTRPGFVAVSNAPEQGKPVAAGKLVRHRFAPTEPLPTYLVALVTGPFVTLQGTVPATAQRAKPLPLRIVATKPYAGQMQYALDGSKKIVALLENYFNQPFPYPKLDQIGSPVMPGAMENAGADIYGDGILFMDENAPTEDKQTFGMVVAHELSHQWFGDVVTPAWWDDIWLNESFANWMGYRIGNEWRPDLNIGVSAIDEAFDAMQIDALAAGRPIHETITNDADIDAAFDQITYGKGGQVVAMIAAYLGEEKFRDGVRLHMQRYHHGNATTDQFFDSLASAAHDPRVLASLRSFVDQEGVPVVTLKRDGGALTASQARYAYFGANLPATQWIVPVCVRRAAVRSCTLLDKPSGAIEAKGDGVIVPNAGGWGYYRFDMDPADWQALIAAAPTLPEGEALAVTDSLWASFYAGKAQFPQLLALSRSMSAHPAAKAALDNGERLRGLLRRGLISEAALPAYRKLIADIYGPKLAALGFDPAAGAHAADSPDKKKLRSDMVQLVAGAGGDPVLRGRLTGAADAYLAGDAKALDPQFALLALAIDIEDKGVPLARTVAEKSLAGQDPMLRQIGFQAIGNSGNPEVARWFLGEFKDPRLPQIGRLYATASLLGSSRTRDIASDYMLSNFDTFSKASGGGGIFSSRAAQMFNVLCTNEAADAVNAKLRPQLANDSTLGLDRAVDAIRNCARFKDAKAGAVSAAVLGGK</sequence>
<evidence type="ECO:0000256" key="9">
    <source>
        <dbReference type="PIRSR" id="PIRSR634016-1"/>
    </source>
</evidence>
<accession>A0A4S1WM14</accession>
<comment type="caution">
    <text evidence="17">The sequence shown here is derived from an EMBL/GenBank/DDBJ whole genome shotgun (WGS) entry which is preliminary data.</text>
</comment>
<protein>
    <recommendedName>
        <fullName evidence="12">Aminopeptidase</fullName>
        <ecNumber evidence="12">3.4.11.-</ecNumber>
    </recommendedName>
</protein>